<dbReference type="SUPFAM" id="SSF52172">
    <property type="entry name" value="CheY-like"/>
    <property type="match status" value="1"/>
</dbReference>
<evidence type="ECO:0000256" key="3">
    <source>
        <dbReference type="PROSITE-ProRule" id="PRU01091"/>
    </source>
</evidence>
<dbReference type="Pfam" id="PF00072">
    <property type="entry name" value="Response_reg"/>
    <property type="match status" value="1"/>
</dbReference>
<dbReference type="Proteomes" id="UP000243950">
    <property type="component" value="Unassembled WGS sequence"/>
</dbReference>
<evidence type="ECO:0000313" key="7">
    <source>
        <dbReference type="Proteomes" id="UP000243950"/>
    </source>
</evidence>
<dbReference type="PROSITE" id="PS51755">
    <property type="entry name" value="OMPR_PHOB"/>
    <property type="match status" value="1"/>
</dbReference>
<dbReference type="InterPro" id="IPR001789">
    <property type="entry name" value="Sig_transdc_resp-reg_receiver"/>
</dbReference>
<dbReference type="PANTHER" id="PTHR48111:SF36">
    <property type="entry name" value="TRANSCRIPTIONAL REGULATORY PROTEIN CUTR"/>
    <property type="match status" value="1"/>
</dbReference>
<keyword evidence="1 3" id="KW-0238">DNA-binding</keyword>
<dbReference type="CDD" id="cd00383">
    <property type="entry name" value="trans_reg_C"/>
    <property type="match status" value="1"/>
</dbReference>
<dbReference type="PROSITE" id="PS50110">
    <property type="entry name" value="RESPONSE_REGULATORY"/>
    <property type="match status" value="1"/>
</dbReference>
<proteinExistence type="predicted"/>
<dbReference type="Pfam" id="PF00486">
    <property type="entry name" value="Trans_reg_C"/>
    <property type="match status" value="1"/>
</dbReference>
<evidence type="ECO:0000313" key="6">
    <source>
        <dbReference type="EMBL" id="SFD59494.1"/>
    </source>
</evidence>
<dbReference type="PANTHER" id="PTHR48111">
    <property type="entry name" value="REGULATOR OF RPOS"/>
    <property type="match status" value="1"/>
</dbReference>
<evidence type="ECO:0000256" key="1">
    <source>
        <dbReference type="ARBA" id="ARBA00023125"/>
    </source>
</evidence>
<dbReference type="GO" id="GO:0000976">
    <property type="term" value="F:transcription cis-regulatory region binding"/>
    <property type="evidence" value="ECO:0007669"/>
    <property type="project" value="TreeGrafter"/>
</dbReference>
<feature type="modified residue" description="4-aspartylphosphate" evidence="2">
    <location>
        <position position="52"/>
    </location>
</feature>
<feature type="domain" description="Response regulatory" evidence="4">
    <location>
        <begin position="3"/>
        <end position="117"/>
    </location>
</feature>
<dbReference type="GO" id="GO:0006355">
    <property type="term" value="P:regulation of DNA-templated transcription"/>
    <property type="evidence" value="ECO:0007669"/>
    <property type="project" value="InterPro"/>
</dbReference>
<dbReference type="GO" id="GO:0005829">
    <property type="term" value="C:cytosol"/>
    <property type="evidence" value="ECO:0007669"/>
    <property type="project" value="TreeGrafter"/>
</dbReference>
<protein>
    <submittedName>
        <fullName evidence="6">DNA-binding response regulator, OmpR family, contains REC and winged-helix (WHTH) domain</fullName>
    </submittedName>
</protein>
<dbReference type="InterPro" id="IPR036388">
    <property type="entry name" value="WH-like_DNA-bd_sf"/>
</dbReference>
<name>A0A1I1TLU4_PSEOC</name>
<evidence type="ECO:0000259" key="5">
    <source>
        <dbReference type="PROSITE" id="PS51755"/>
    </source>
</evidence>
<evidence type="ECO:0000259" key="4">
    <source>
        <dbReference type="PROSITE" id="PS50110"/>
    </source>
</evidence>
<feature type="domain" description="OmpR/PhoB-type" evidence="5">
    <location>
        <begin position="121"/>
        <end position="221"/>
    </location>
</feature>
<dbReference type="SMART" id="SM00862">
    <property type="entry name" value="Trans_reg_C"/>
    <property type="match status" value="1"/>
</dbReference>
<dbReference type="Gene3D" id="1.10.10.10">
    <property type="entry name" value="Winged helix-like DNA-binding domain superfamily/Winged helix DNA-binding domain"/>
    <property type="match status" value="1"/>
</dbReference>
<feature type="DNA-binding region" description="OmpR/PhoB-type" evidence="3">
    <location>
        <begin position="121"/>
        <end position="221"/>
    </location>
</feature>
<dbReference type="GO" id="GO:0000156">
    <property type="term" value="F:phosphorelay response regulator activity"/>
    <property type="evidence" value="ECO:0007669"/>
    <property type="project" value="TreeGrafter"/>
</dbReference>
<dbReference type="RefSeq" id="WP_093502281.1">
    <property type="nucleotide sequence ID" value="NZ_BSSG01000002.1"/>
</dbReference>
<dbReference type="InterPro" id="IPR016032">
    <property type="entry name" value="Sig_transdc_resp-reg_C-effctor"/>
</dbReference>
<dbReference type="AlphaFoldDB" id="A0A1I1TLU4"/>
<keyword evidence="2" id="KW-0597">Phosphoprotein</keyword>
<keyword evidence="7" id="KW-1185">Reference proteome</keyword>
<accession>A0A1I1TLU4</accession>
<evidence type="ECO:0000256" key="2">
    <source>
        <dbReference type="PROSITE-ProRule" id="PRU00169"/>
    </source>
</evidence>
<gene>
    <name evidence="6" type="ORF">SAMN05216372_102624</name>
</gene>
<dbReference type="SUPFAM" id="SSF46894">
    <property type="entry name" value="C-terminal effector domain of the bipartite response regulators"/>
    <property type="match status" value="1"/>
</dbReference>
<organism evidence="6 7">
    <name type="scientific">Pseudomonas straminea</name>
    <dbReference type="NCBI Taxonomy" id="47882"/>
    <lineage>
        <taxon>Bacteria</taxon>
        <taxon>Pseudomonadati</taxon>
        <taxon>Pseudomonadota</taxon>
        <taxon>Gammaproteobacteria</taxon>
        <taxon>Pseudomonadales</taxon>
        <taxon>Pseudomonadaceae</taxon>
        <taxon>Phytopseudomonas</taxon>
    </lineage>
</organism>
<dbReference type="SMART" id="SM00448">
    <property type="entry name" value="REC"/>
    <property type="match status" value="1"/>
</dbReference>
<dbReference type="GO" id="GO:0032993">
    <property type="term" value="C:protein-DNA complex"/>
    <property type="evidence" value="ECO:0007669"/>
    <property type="project" value="TreeGrafter"/>
</dbReference>
<dbReference type="InterPro" id="IPR039420">
    <property type="entry name" value="WalR-like"/>
</dbReference>
<sequence>MIDLILLEDEPVLAEELGEFLSECGYRITTTNSLAAFASAYDERRHQLAVIDLGLPDGDGLDLISQLRDAGSKVGIVAFTARGTTEHRVIGLRQGADHYLPKGCDLVELAAVLDALRRRLGLQREALPWRLDMAPRELRAPNQQGVRLSHQDALVLHCLMRNAGGTVSRRDIVKALDEDYLTYDQRRLDTQIRRLRRNVELATGVELPLKTLRNSGYCFYERVQIQS</sequence>
<dbReference type="Gene3D" id="3.40.50.2300">
    <property type="match status" value="1"/>
</dbReference>
<dbReference type="InterPro" id="IPR011006">
    <property type="entry name" value="CheY-like_superfamily"/>
</dbReference>
<dbReference type="EMBL" id="FOMO01000002">
    <property type="protein sequence ID" value="SFD59494.1"/>
    <property type="molecule type" value="Genomic_DNA"/>
</dbReference>
<reference evidence="7" key="1">
    <citation type="submission" date="2016-10" db="EMBL/GenBank/DDBJ databases">
        <authorList>
            <person name="Varghese N."/>
            <person name="Submissions S."/>
        </authorList>
    </citation>
    <scope>NUCLEOTIDE SEQUENCE [LARGE SCALE GENOMIC DNA]</scope>
    <source>
        <strain evidence="7">JCM 2783</strain>
    </source>
</reference>
<dbReference type="InterPro" id="IPR001867">
    <property type="entry name" value="OmpR/PhoB-type_DNA-bd"/>
</dbReference>